<dbReference type="EMBL" id="CAMGYJ010000006">
    <property type="protein sequence ID" value="CAI0437284.1"/>
    <property type="molecule type" value="Genomic_DNA"/>
</dbReference>
<dbReference type="Pfam" id="PF03242">
    <property type="entry name" value="LEA_3a"/>
    <property type="match status" value="1"/>
</dbReference>
<sequence>MSGAFSRGAHTMNSMFNRPMVRKGYHKKSSSAAGDTVSGRETPAAAKVESDQSKLGSDGGGGYCSWVPDEKTGIYYPKGQEKVMQEIPAGAGRDVDVHWYSHNYQENCL</sequence>
<reference evidence="2" key="1">
    <citation type="submission" date="2022-08" db="EMBL/GenBank/DDBJ databases">
        <authorList>
            <person name="Gutierrez-Valencia J."/>
        </authorList>
    </citation>
    <scope>NUCLEOTIDE SEQUENCE</scope>
</reference>
<dbReference type="InterPro" id="IPR004926">
    <property type="entry name" value="LEA_3a"/>
</dbReference>
<proteinExistence type="predicted"/>
<dbReference type="PANTHER" id="PTHR35109">
    <property type="entry name" value="GLUTAMATE RACEMASE"/>
    <property type="match status" value="1"/>
</dbReference>
<gene>
    <name evidence="2" type="ORF">LITE_LOCUS25407</name>
</gene>
<keyword evidence="3" id="KW-1185">Reference proteome</keyword>
<comment type="caution">
    <text evidence="2">The sequence shown here is derived from an EMBL/GenBank/DDBJ whole genome shotgun (WGS) entry which is preliminary data.</text>
</comment>
<dbReference type="Proteomes" id="UP001154282">
    <property type="component" value="Unassembled WGS sequence"/>
</dbReference>
<dbReference type="AlphaFoldDB" id="A0AAV0LU10"/>
<feature type="compositionally biased region" description="Basic residues" evidence="1">
    <location>
        <begin position="20"/>
        <end position="29"/>
    </location>
</feature>
<evidence type="ECO:0000313" key="2">
    <source>
        <dbReference type="EMBL" id="CAI0437284.1"/>
    </source>
</evidence>
<accession>A0AAV0LU10</accession>
<feature type="region of interest" description="Disordered" evidence="1">
    <location>
        <begin position="1"/>
        <end position="64"/>
    </location>
</feature>
<name>A0AAV0LU10_9ROSI</name>
<evidence type="ECO:0000256" key="1">
    <source>
        <dbReference type="SAM" id="MobiDB-lite"/>
    </source>
</evidence>
<protein>
    <submittedName>
        <fullName evidence="2">Uncharacterized protein</fullName>
    </submittedName>
</protein>
<organism evidence="2 3">
    <name type="scientific">Linum tenue</name>
    <dbReference type="NCBI Taxonomy" id="586396"/>
    <lineage>
        <taxon>Eukaryota</taxon>
        <taxon>Viridiplantae</taxon>
        <taxon>Streptophyta</taxon>
        <taxon>Embryophyta</taxon>
        <taxon>Tracheophyta</taxon>
        <taxon>Spermatophyta</taxon>
        <taxon>Magnoliopsida</taxon>
        <taxon>eudicotyledons</taxon>
        <taxon>Gunneridae</taxon>
        <taxon>Pentapetalae</taxon>
        <taxon>rosids</taxon>
        <taxon>fabids</taxon>
        <taxon>Malpighiales</taxon>
        <taxon>Linaceae</taxon>
        <taxon>Linum</taxon>
    </lineage>
</organism>
<evidence type="ECO:0000313" key="3">
    <source>
        <dbReference type="Proteomes" id="UP001154282"/>
    </source>
</evidence>
<dbReference type="PANTHER" id="PTHR35109:SF2">
    <property type="entry name" value="LATE EMBRYOGENESIS ABUNDANT PROTEIN"/>
    <property type="match status" value="1"/>
</dbReference>